<dbReference type="AlphaFoldDB" id="A0A4U0VYP1"/>
<feature type="transmembrane region" description="Helical" evidence="5">
    <location>
        <begin position="170"/>
        <end position="192"/>
    </location>
</feature>
<feature type="transmembrane region" description="Helical" evidence="5">
    <location>
        <begin position="249"/>
        <end position="269"/>
    </location>
</feature>
<feature type="transmembrane region" description="Helical" evidence="5">
    <location>
        <begin position="132"/>
        <end position="150"/>
    </location>
</feature>
<evidence type="ECO:0000256" key="2">
    <source>
        <dbReference type="ARBA" id="ARBA00022692"/>
    </source>
</evidence>
<dbReference type="GO" id="GO:0005886">
    <property type="term" value="C:plasma membrane"/>
    <property type="evidence" value="ECO:0007669"/>
    <property type="project" value="TreeGrafter"/>
</dbReference>
<dbReference type="Gene3D" id="3.40.830.10">
    <property type="entry name" value="LigB-like"/>
    <property type="match status" value="1"/>
</dbReference>
<feature type="transmembrane region" description="Helical" evidence="5">
    <location>
        <begin position="89"/>
        <end position="112"/>
    </location>
</feature>
<evidence type="ECO:0000313" key="7">
    <source>
        <dbReference type="EMBL" id="TKA54066.1"/>
    </source>
</evidence>
<dbReference type="PANTHER" id="PTHR31465">
    <property type="entry name" value="PROTEIN RTA1-RELATED"/>
    <property type="match status" value="1"/>
</dbReference>
<dbReference type="STRING" id="331657.A0A4U0VYP1"/>
<evidence type="ECO:0000313" key="8">
    <source>
        <dbReference type="Proteomes" id="UP000308768"/>
    </source>
</evidence>
<dbReference type="PANTHER" id="PTHR31465:SF7">
    <property type="entry name" value="SPHINGOID LONG-CHAIN BASE TRANSPORTER RSB1"/>
    <property type="match status" value="1"/>
</dbReference>
<feature type="transmembrane region" description="Helical" evidence="5">
    <location>
        <begin position="32"/>
        <end position="51"/>
    </location>
</feature>
<organism evidence="7 8">
    <name type="scientific">Cryomyces minteri</name>
    <dbReference type="NCBI Taxonomy" id="331657"/>
    <lineage>
        <taxon>Eukaryota</taxon>
        <taxon>Fungi</taxon>
        <taxon>Dikarya</taxon>
        <taxon>Ascomycota</taxon>
        <taxon>Pezizomycotina</taxon>
        <taxon>Dothideomycetes</taxon>
        <taxon>Dothideomycetes incertae sedis</taxon>
        <taxon>Cryomyces</taxon>
    </lineage>
</organism>
<feature type="transmembrane region" description="Helical" evidence="5">
    <location>
        <begin position="213"/>
        <end position="234"/>
    </location>
</feature>
<dbReference type="GO" id="GO:0008198">
    <property type="term" value="F:ferrous iron binding"/>
    <property type="evidence" value="ECO:0007669"/>
    <property type="project" value="InterPro"/>
</dbReference>
<dbReference type="Pfam" id="PF02900">
    <property type="entry name" value="LigB"/>
    <property type="match status" value="1"/>
</dbReference>
<dbReference type="InterPro" id="IPR007568">
    <property type="entry name" value="RTA1"/>
</dbReference>
<proteinExistence type="predicted"/>
<reference evidence="7 8" key="1">
    <citation type="submission" date="2017-03" db="EMBL/GenBank/DDBJ databases">
        <title>Genomes of endolithic fungi from Antarctica.</title>
        <authorList>
            <person name="Coleine C."/>
            <person name="Masonjones S."/>
            <person name="Stajich J.E."/>
        </authorList>
    </citation>
    <scope>NUCLEOTIDE SEQUENCE [LARGE SCALE GENOMIC DNA]</scope>
    <source>
        <strain evidence="7 8">CCFEE 5187</strain>
    </source>
</reference>
<dbReference type="Proteomes" id="UP000308768">
    <property type="component" value="Unassembled WGS sequence"/>
</dbReference>
<dbReference type="GO" id="GO:0008270">
    <property type="term" value="F:zinc ion binding"/>
    <property type="evidence" value="ECO:0007669"/>
    <property type="project" value="InterPro"/>
</dbReference>
<sequence length="540" mass="59486">MDSTWITYGPDENCTLALCPASISLYEYRPSLAANTIFIVLFGVALCLHLFQGIKWRSWAFLFAMFWGCVAEMIGYGGRILMWQNPFSFPGFLTQIICITIGPAFFSAAIYLTLSRVVIYLGVEHSRFSPKLYYWLFIPCDVVSLTLQAAGGASSSTSSGNSKAGVDIAIAGLSFQVFTLTVFIGLAVDYAICYARGQHTRPSVAKLPTSFKVFTGFLSLAIILILIRCCYRIDELSNGYSGPLIHDQGLFIGLEGVMIILAAFALNVAHPGPIFGRSRATDLEESKEGMVEIVASLRTRVPQLLRLGTPEAPRAIVIVTAHWSEGNPTISNGKKHNLLYDYYGFPPESYKLKYDAPGSPEVAEEVAQAMKDEGLQPEMDAERGWDHGVFVPMLLIHPAADIPIVQVSVLSSELPSAHFAMGRALSRLRDSNVAIVGSGFASFHNLRIMFSRVAGEPAFRKRNEEWSHAVSRAVKEKDISAREEALSKWREWPGAYEMHPRGGAEHFLPLVVCAGAGGEGQAKSYTDSFMGLDMYSYYWD</sequence>
<dbReference type="GO" id="GO:0000324">
    <property type="term" value="C:fungal-type vacuole"/>
    <property type="evidence" value="ECO:0007669"/>
    <property type="project" value="TreeGrafter"/>
</dbReference>
<gene>
    <name evidence="7" type="ORF">B0A49_11370</name>
</gene>
<evidence type="ECO:0000256" key="5">
    <source>
        <dbReference type="SAM" id="Phobius"/>
    </source>
</evidence>
<dbReference type="InterPro" id="IPR004183">
    <property type="entry name" value="Xdiol_dOase_suB"/>
</dbReference>
<name>A0A4U0VYP1_9PEZI</name>
<keyword evidence="8" id="KW-1185">Reference proteome</keyword>
<evidence type="ECO:0000256" key="1">
    <source>
        <dbReference type="ARBA" id="ARBA00004141"/>
    </source>
</evidence>
<dbReference type="SUPFAM" id="SSF53213">
    <property type="entry name" value="LigB-like"/>
    <property type="match status" value="1"/>
</dbReference>
<evidence type="ECO:0000259" key="6">
    <source>
        <dbReference type="Pfam" id="PF02900"/>
    </source>
</evidence>
<feature type="transmembrane region" description="Helical" evidence="5">
    <location>
        <begin position="58"/>
        <end position="77"/>
    </location>
</feature>
<keyword evidence="2 5" id="KW-0812">Transmembrane</keyword>
<evidence type="ECO:0000256" key="3">
    <source>
        <dbReference type="ARBA" id="ARBA00022989"/>
    </source>
</evidence>
<keyword evidence="3 5" id="KW-1133">Transmembrane helix</keyword>
<evidence type="ECO:0000256" key="4">
    <source>
        <dbReference type="ARBA" id="ARBA00023136"/>
    </source>
</evidence>
<dbReference type="GO" id="GO:0016702">
    <property type="term" value="F:oxidoreductase activity, acting on single donors with incorporation of molecular oxygen, incorporation of two atoms of oxygen"/>
    <property type="evidence" value="ECO:0007669"/>
    <property type="project" value="UniProtKB-ARBA"/>
</dbReference>
<dbReference type="CDD" id="cd07363">
    <property type="entry name" value="45_DOPA_Dioxygenase"/>
    <property type="match status" value="1"/>
</dbReference>
<accession>A0A4U0VYP1</accession>
<dbReference type="InterPro" id="IPR014436">
    <property type="entry name" value="Extradiol_dOase_DODA"/>
</dbReference>
<protein>
    <recommendedName>
        <fullName evidence="6">Extradiol ring-cleavage dioxygenase class III enzyme subunit B domain-containing protein</fullName>
    </recommendedName>
</protein>
<comment type="caution">
    <text evidence="7">The sequence shown here is derived from an EMBL/GenBank/DDBJ whole genome shotgun (WGS) entry which is preliminary data.</text>
</comment>
<keyword evidence="4 5" id="KW-0472">Membrane</keyword>
<feature type="domain" description="Extradiol ring-cleavage dioxygenase class III enzyme subunit B" evidence="6">
    <location>
        <begin position="291"/>
        <end position="527"/>
    </location>
</feature>
<comment type="subcellular location">
    <subcellularLocation>
        <location evidence="1">Membrane</location>
        <topology evidence="1">Multi-pass membrane protein</topology>
    </subcellularLocation>
</comment>
<dbReference type="Pfam" id="PF04479">
    <property type="entry name" value="RTA1"/>
    <property type="match status" value="1"/>
</dbReference>
<dbReference type="EMBL" id="NAJN01002338">
    <property type="protein sequence ID" value="TKA54066.1"/>
    <property type="molecule type" value="Genomic_DNA"/>
</dbReference>
<dbReference type="OrthoDB" id="7396853at2759"/>